<evidence type="ECO:0000256" key="2">
    <source>
        <dbReference type="ARBA" id="ARBA00022603"/>
    </source>
</evidence>
<organism evidence="6 7">
    <name type="scientific">Brevibacterium antiquum CNRZ 918</name>
    <dbReference type="NCBI Taxonomy" id="1255637"/>
    <lineage>
        <taxon>Bacteria</taxon>
        <taxon>Bacillati</taxon>
        <taxon>Actinomycetota</taxon>
        <taxon>Actinomycetes</taxon>
        <taxon>Micrococcales</taxon>
        <taxon>Brevibacteriaceae</taxon>
        <taxon>Brevibacterium</taxon>
    </lineage>
</organism>
<dbReference type="AlphaFoldDB" id="A0A2H1KDG0"/>
<evidence type="ECO:0000256" key="1">
    <source>
        <dbReference type="ARBA" id="ARBA00006594"/>
    </source>
</evidence>
<dbReference type="Proteomes" id="UP000234433">
    <property type="component" value="Unassembled WGS sequence"/>
</dbReference>
<dbReference type="EMBL" id="FXZD01000007">
    <property type="protein sequence ID" value="SMX97865.1"/>
    <property type="molecule type" value="Genomic_DNA"/>
</dbReference>
<evidence type="ECO:0000313" key="6">
    <source>
        <dbReference type="EMBL" id="SMX97865.1"/>
    </source>
</evidence>
<dbReference type="GO" id="GO:0003677">
    <property type="term" value="F:DNA binding"/>
    <property type="evidence" value="ECO:0007669"/>
    <property type="project" value="InterPro"/>
</dbReference>
<feature type="domain" description="DNA methylase N-4/N-6" evidence="5">
    <location>
        <begin position="128"/>
        <end position="206"/>
    </location>
</feature>
<accession>A0A2H1KDG0</accession>
<dbReference type="RefSeq" id="WP_101620418.1">
    <property type="nucleotide sequence ID" value="NZ_FXZD01000007.1"/>
</dbReference>
<dbReference type="Pfam" id="PF01555">
    <property type="entry name" value="N6_N4_Mtase"/>
    <property type="match status" value="1"/>
</dbReference>
<evidence type="ECO:0000256" key="4">
    <source>
        <dbReference type="RuleBase" id="RU362026"/>
    </source>
</evidence>
<dbReference type="InterPro" id="IPR001091">
    <property type="entry name" value="RM_Methyltransferase"/>
</dbReference>
<dbReference type="PANTHER" id="PTHR13370">
    <property type="entry name" value="RNA METHYLASE-RELATED"/>
    <property type="match status" value="1"/>
</dbReference>
<dbReference type="SUPFAM" id="SSF53335">
    <property type="entry name" value="S-adenosyl-L-methionine-dependent methyltransferases"/>
    <property type="match status" value="1"/>
</dbReference>
<dbReference type="GO" id="GO:0032259">
    <property type="term" value="P:methylation"/>
    <property type="evidence" value="ECO:0007669"/>
    <property type="project" value="UniProtKB-KW"/>
</dbReference>
<dbReference type="Gene3D" id="3.40.50.150">
    <property type="entry name" value="Vaccinia Virus protein VP39"/>
    <property type="match status" value="1"/>
</dbReference>
<dbReference type="GO" id="GO:0005737">
    <property type="term" value="C:cytoplasm"/>
    <property type="evidence" value="ECO:0007669"/>
    <property type="project" value="TreeGrafter"/>
</dbReference>
<reference evidence="6 7" key="1">
    <citation type="submission" date="2017-03" db="EMBL/GenBank/DDBJ databases">
        <authorList>
            <person name="Afonso C.L."/>
            <person name="Miller P.J."/>
            <person name="Scott M.A."/>
            <person name="Spackman E."/>
            <person name="Goraichik I."/>
            <person name="Dimitrov K.M."/>
            <person name="Suarez D.L."/>
            <person name="Swayne D.E."/>
        </authorList>
    </citation>
    <scope>NUCLEOTIDE SEQUENCE [LARGE SCALE GENOMIC DNA]</scope>
    <source>
        <strain evidence="6 7">CNRZ 918</strain>
    </source>
</reference>
<name>A0A2H1KDG0_9MICO</name>
<dbReference type="InterPro" id="IPR029063">
    <property type="entry name" value="SAM-dependent_MTases_sf"/>
</dbReference>
<dbReference type="GO" id="GO:0008170">
    <property type="term" value="F:N-methyltransferase activity"/>
    <property type="evidence" value="ECO:0007669"/>
    <property type="project" value="InterPro"/>
</dbReference>
<dbReference type="PANTHER" id="PTHR13370:SF3">
    <property type="entry name" value="TRNA (GUANINE(10)-N2)-METHYLTRANSFERASE HOMOLOG"/>
    <property type="match status" value="1"/>
</dbReference>
<dbReference type="GO" id="GO:0009007">
    <property type="term" value="F:site-specific DNA-methyltransferase (adenine-specific) activity"/>
    <property type="evidence" value="ECO:0007669"/>
    <property type="project" value="TreeGrafter"/>
</dbReference>
<keyword evidence="2 6" id="KW-0489">Methyltransferase</keyword>
<proteinExistence type="inferred from homology"/>
<evidence type="ECO:0000259" key="5">
    <source>
        <dbReference type="Pfam" id="PF01555"/>
    </source>
</evidence>
<keyword evidence="3 6" id="KW-0808">Transferase</keyword>
<dbReference type="OrthoDB" id="9773060at2"/>
<dbReference type="InterPro" id="IPR002941">
    <property type="entry name" value="DNA_methylase_N4/N6"/>
</dbReference>
<sequence>MSIYYQDDQVTLFLGDCLTEHREWLDADVLVTDPPYGGGFRSRHGWRDGEASKIRVAGDKNTIARDEALETWGEKPALVFGFWRRPMPVSTRQMIIWDKRGGNGFSGDYTMPWADATEQVYVLGRGWQGKRVPAIYSIPSLHSASPERYGHPTPKPVVLMEALLEKCPDGRVADPFAGSGATLVAAKSAGRKAIGVEVEEQYCEIIATRLSQGTLDFGDAS</sequence>
<gene>
    <name evidence="6" type="ORF">BANT918_02366</name>
</gene>
<comment type="similarity">
    <text evidence="1 4">Belongs to the N(4)/N(6)-methyltransferase family.</text>
</comment>
<evidence type="ECO:0000313" key="7">
    <source>
        <dbReference type="Proteomes" id="UP000234433"/>
    </source>
</evidence>
<dbReference type="InterPro" id="IPR002052">
    <property type="entry name" value="DNA_methylase_N6_adenine_CS"/>
</dbReference>
<protein>
    <recommendedName>
        <fullName evidence="4">Methyltransferase</fullName>
        <ecNumber evidence="4">2.1.1.-</ecNumber>
    </recommendedName>
</protein>
<dbReference type="PROSITE" id="PS00092">
    <property type="entry name" value="N6_MTASE"/>
    <property type="match status" value="1"/>
</dbReference>
<evidence type="ECO:0000256" key="3">
    <source>
        <dbReference type="ARBA" id="ARBA00022679"/>
    </source>
</evidence>
<dbReference type="EC" id="2.1.1.-" evidence="4"/>
<dbReference type="PRINTS" id="PR00508">
    <property type="entry name" value="S21N4MTFRASE"/>
</dbReference>